<dbReference type="Proteomes" id="UP000306147">
    <property type="component" value="Unassembled WGS sequence"/>
</dbReference>
<reference evidence="2 3" key="1">
    <citation type="submission" date="2019-04" db="EMBL/GenBank/DDBJ databases">
        <title>Sphingomonas psychrotolerans sp. nov., isolated from soil in the Tianshan Mountains, Xinjiang, China.</title>
        <authorList>
            <person name="Luo Y."/>
            <person name="Sheng H."/>
        </authorList>
    </citation>
    <scope>NUCLEOTIDE SEQUENCE [LARGE SCALE GENOMIC DNA]</scope>
    <source>
        <strain evidence="2 3">ZFGT-11</strain>
    </source>
</reference>
<dbReference type="InterPro" id="IPR032466">
    <property type="entry name" value="Metal_Hydrolase"/>
</dbReference>
<dbReference type="RefSeq" id="WP_135963575.1">
    <property type="nucleotide sequence ID" value="NZ_SRXT01000003.1"/>
</dbReference>
<evidence type="ECO:0000259" key="1">
    <source>
        <dbReference type="Pfam" id="PF04909"/>
    </source>
</evidence>
<dbReference type="EMBL" id="SRXT01000003">
    <property type="protein sequence ID" value="TGX54338.1"/>
    <property type="molecule type" value="Genomic_DNA"/>
</dbReference>
<dbReference type="GO" id="GO:0016787">
    <property type="term" value="F:hydrolase activity"/>
    <property type="evidence" value="ECO:0007669"/>
    <property type="project" value="UniProtKB-KW"/>
</dbReference>
<protein>
    <submittedName>
        <fullName evidence="2">Amidohydrolase</fullName>
    </submittedName>
</protein>
<dbReference type="InterPro" id="IPR052358">
    <property type="entry name" value="Aro_Compnd_Degr_Hydrolases"/>
</dbReference>
<feature type="domain" description="Amidohydrolase-related" evidence="1">
    <location>
        <begin position="12"/>
        <end position="258"/>
    </location>
</feature>
<dbReference type="Pfam" id="PF04909">
    <property type="entry name" value="Amidohydro_2"/>
    <property type="match status" value="1"/>
</dbReference>
<keyword evidence="2" id="KW-0378">Hydrolase</keyword>
<dbReference type="AlphaFoldDB" id="A0A4S1XEE9"/>
<evidence type="ECO:0000313" key="2">
    <source>
        <dbReference type="EMBL" id="TGX54338.1"/>
    </source>
</evidence>
<dbReference type="Gene3D" id="3.20.20.140">
    <property type="entry name" value="Metal-dependent hydrolases"/>
    <property type="match status" value="1"/>
</dbReference>
<dbReference type="SUPFAM" id="SSF51556">
    <property type="entry name" value="Metallo-dependent hydrolases"/>
    <property type="match status" value="1"/>
</dbReference>
<organism evidence="2 3">
    <name type="scientific">Sphingomonas gei</name>
    <dbReference type="NCBI Taxonomy" id="1395960"/>
    <lineage>
        <taxon>Bacteria</taxon>
        <taxon>Pseudomonadati</taxon>
        <taxon>Pseudomonadota</taxon>
        <taxon>Alphaproteobacteria</taxon>
        <taxon>Sphingomonadales</taxon>
        <taxon>Sphingomonadaceae</taxon>
        <taxon>Sphingomonas</taxon>
    </lineage>
</organism>
<dbReference type="PANTHER" id="PTHR35563">
    <property type="entry name" value="BARREL METAL-DEPENDENT HYDROLASE, PUTATIVE (AFU_ORTHOLOGUE AFUA_1G16240)-RELATED"/>
    <property type="match status" value="1"/>
</dbReference>
<dbReference type="OrthoDB" id="9787654at2"/>
<dbReference type="PANTHER" id="PTHR35563:SF2">
    <property type="entry name" value="BARREL METAL-DEPENDENT HYDROLASE, PUTATIVE (AFU_ORTHOLOGUE AFUA_1G16240)-RELATED"/>
    <property type="match status" value="1"/>
</dbReference>
<sequence length="275" mass="29680">MADAQPANAPAVDSHAHIFTRAMPFARDAHSRPTYDYPVEAWLADLDRHGIGRGVIAAASLFDDGNAYTLAALAAHPRLRATILAGPDTSARELRALADQGVVGVRLTWRRLTDLPGLADAPWRGFLGRLADCGMHVELLAGSAQLPVLLPQLLAAPVRLVVDHFGVPSRDETERRAGTDALLRAVQSGAAWVKISAGFRMPWEIAAECTARLLAEAGPGRLLWGSDAPFVNHEAAMDYAGTLALYLRLVPDAEMRRVIDSSALALFFNLRSHDQ</sequence>
<accession>A0A4S1XEE9</accession>
<comment type="caution">
    <text evidence="2">The sequence shown here is derived from an EMBL/GenBank/DDBJ whole genome shotgun (WGS) entry which is preliminary data.</text>
</comment>
<name>A0A4S1XEE9_9SPHN</name>
<dbReference type="InterPro" id="IPR006680">
    <property type="entry name" value="Amidohydro-rel"/>
</dbReference>
<gene>
    <name evidence="2" type="ORF">E5A73_09555</name>
</gene>
<proteinExistence type="predicted"/>
<evidence type="ECO:0000313" key="3">
    <source>
        <dbReference type="Proteomes" id="UP000306147"/>
    </source>
</evidence>
<keyword evidence="3" id="KW-1185">Reference proteome</keyword>